<feature type="compositionally biased region" description="Basic and acidic residues" evidence="1">
    <location>
        <begin position="246"/>
        <end position="259"/>
    </location>
</feature>
<organism evidence="2 3">
    <name type="scientific">Bradyrhizobium lablabi</name>
    <dbReference type="NCBI Taxonomy" id="722472"/>
    <lineage>
        <taxon>Bacteria</taxon>
        <taxon>Pseudomonadati</taxon>
        <taxon>Pseudomonadota</taxon>
        <taxon>Alphaproteobacteria</taxon>
        <taxon>Hyphomicrobiales</taxon>
        <taxon>Nitrobacteraceae</taxon>
        <taxon>Bradyrhizobium</taxon>
    </lineage>
</organism>
<proteinExistence type="predicted"/>
<dbReference type="Proteomes" id="UP000051660">
    <property type="component" value="Unassembled WGS sequence"/>
</dbReference>
<dbReference type="OrthoDB" id="8222225at2"/>
<gene>
    <name evidence="2" type="ORF">CQ14_07565</name>
</gene>
<feature type="region of interest" description="Disordered" evidence="1">
    <location>
        <begin position="1"/>
        <end position="21"/>
    </location>
</feature>
<sequence>MIERPSHEPASAHAEDDGRSDRLQTLELLRAKLSRTISEGVGQGSVAAGQWGEIDNAEIAAFLDGSLPRAEWDAVATRLVNDPAARAELAAAADLLDEIQARPATVPAGLMVQAADVLAAPEQNRPQVSAVSVAPVAWYRRSVAWSGVALAALAVIAIPAVMKMVGDGAPIAVRPDDAGDAMGRGIVATPSSPAKKKDAQSCVDANEQARKSTPDNTGSDRGTVTEHPRGEAPTKDNDPCGPKPVGADKQERPASARPN</sequence>
<protein>
    <submittedName>
        <fullName evidence="2">Uncharacterized protein</fullName>
    </submittedName>
</protein>
<dbReference type="AlphaFoldDB" id="A0A0R3MMV9"/>
<feature type="compositionally biased region" description="Basic and acidic residues" evidence="1">
    <location>
        <begin position="223"/>
        <end position="238"/>
    </location>
</feature>
<feature type="region of interest" description="Disordered" evidence="1">
    <location>
        <begin position="182"/>
        <end position="259"/>
    </location>
</feature>
<reference evidence="2 3" key="1">
    <citation type="submission" date="2014-03" db="EMBL/GenBank/DDBJ databases">
        <title>Bradyrhizobium valentinum sp. nov., isolated from effective nodules of Lupinus mariae-josephae, a lupine endemic of basic-lime soils in Eastern Spain.</title>
        <authorList>
            <person name="Duran D."/>
            <person name="Rey L."/>
            <person name="Navarro A."/>
            <person name="Busquets A."/>
            <person name="Imperial J."/>
            <person name="Ruiz-Argueso T."/>
        </authorList>
    </citation>
    <scope>NUCLEOTIDE SEQUENCE [LARGE SCALE GENOMIC DNA]</scope>
    <source>
        <strain evidence="2 3">CCBAU 23086</strain>
    </source>
</reference>
<evidence type="ECO:0000256" key="1">
    <source>
        <dbReference type="SAM" id="MobiDB-lite"/>
    </source>
</evidence>
<dbReference type="EMBL" id="LLYB01000081">
    <property type="protein sequence ID" value="KRR21479.1"/>
    <property type="molecule type" value="Genomic_DNA"/>
</dbReference>
<comment type="caution">
    <text evidence="2">The sequence shown here is derived from an EMBL/GenBank/DDBJ whole genome shotgun (WGS) entry which is preliminary data.</text>
</comment>
<name>A0A0R3MMV9_9BRAD</name>
<accession>A0A0R3MMV9</accession>
<evidence type="ECO:0000313" key="2">
    <source>
        <dbReference type="EMBL" id="KRR21479.1"/>
    </source>
</evidence>
<dbReference type="RefSeq" id="WP_156435269.1">
    <property type="nucleotide sequence ID" value="NZ_LLYB01000081.1"/>
</dbReference>
<evidence type="ECO:0000313" key="3">
    <source>
        <dbReference type="Proteomes" id="UP000051660"/>
    </source>
</evidence>